<evidence type="ECO:0000259" key="1">
    <source>
        <dbReference type="Pfam" id="PF07992"/>
    </source>
</evidence>
<comment type="caution">
    <text evidence="2">The sequence shown here is derived from an EMBL/GenBank/DDBJ whole genome shotgun (WGS) entry which is preliminary data.</text>
</comment>
<feature type="domain" description="FAD/NAD(P)-binding" evidence="1">
    <location>
        <begin position="21"/>
        <end position="335"/>
    </location>
</feature>
<dbReference type="Pfam" id="PF07992">
    <property type="entry name" value="Pyr_redox_2"/>
    <property type="match status" value="1"/>
</dbReference>
<dbReference type="Gene3D" id="3.50.50.60">
    <property type="entry name" value="FAD/NAD(P)-binding domain"/>
    <property type="match status" value="2"/>
</dbReference>
<dbReference type="GO" id="GO:0016491">
    <property type="term" value="F:oxidoreductase activity"/>
    <property type="evidence" value="ECO:0007669"/>
    <property type="project" value="InterPro"/>
</dbReference>
<proteinExistence type="predicted"/>
<sequence>MNAMNFNFLCGDPPPASGRSVGIIGAGPSGLAAAGYLSCLGYQVEVYDKLPKPGGLMLFGIPGHRIPKERVEAGGRRMARKYGVVFHPRTKICCSAPLHDEEGDHFCSDVRGLGDLVKKHDAIIICTGSWRSRRLGIPGENLPGVMAGLEFLFPIRAAGYAGPGIKAPDVAGKTVAVIGAGHSAVDVVHSAQFLGAAQVHLLYRRTKNEAPCGSYEIDRLEAAGAVWHESVTPLRFLGEDRVTGVEIREKVLGEPGPDGTRCALPDSDRVTVIEADLAVTAIGETATPPFAKELGLENVRRGEVRWLHMTDIENVFVAGDALTGPSKIGKATYSGLRAARSLANWLDLKDQDRLADYPYDDLVAREADRFPGGRLHR</sequence>
<gene>
    <name evidence="2" type="ORF">ASZ90_000528</name>
</gene>
<dbReference type="EMBL" id="LNQE01000067">
    <property type="protein sequence ID" value="KUG29571.1"/>
    <property type="molecule type" value="Genomic_DNA"/>
</dbReference>
<dbReference type="InterPro" id="IPR051394">
    <property type="entry name" value="Glutamate_Synthase"/>
</dbReference>
<dbReference type="InterPro" id="IPR036188">
    <property type="entry name" value="FAD/NAD-bd_sf"/>
</dbReference>
<name>A0A0W8GAK3_9ZZZZ</name>
<dbReference type="AlphaFoldDB" id="A0A0W8GAK3"/>
<dbReference type="NCBIfam" id="NF009409">
    <property type="entry name" value="PRK12770.1"/>
    <property type="match status" value="1"/>
</dbReference>
<dbReference type="PANTHER" id="PTHR43100:SF1">
    <property type="entry name" value="GLUTAMATE SYNTHASE [NADPH] SMALL CHAIN"/>
    <property type="match status" value="1"/>
</dbReference>
<dbReference type="PRINTS" id="PR00419">
    <property type="entry name" value="ADXRDTASE"/>
</dbReference>
<dbReference type="PANTHER" id="PTHR43100">
    <property type="entry name" value="GLUTAMATE SYNTHASE [NADPH] SMALL CHAIN"/>
    <property type="match status" value="1"/>
</dbReference>
<reference evidence="2" key="1">
    <citation type="journal article" date="2015" name="Proc. Natl. Acad. Sci. U.S.A.">
        <title>Networks of energetic and metabolic interactions define dynamics in microbial communities.</title>
        <authorList>
            <person name="Embree M."/>
            <person name="Liu J.K."/>
            <person name="Al-Bassam M.M."/>
            <person name="Zengler K."/>
        </authorList>
    </citation>
    <scope>NUCLEOTIDE SEQUENCE</scope>
</reference>
<protein>
    <submittedName>
        <fullName evidence="2">Glutamate synthase small subunit gltd</fullName>
    </submittedName>
</protein>
<evidence type="ECO:0000313" key="2">
    <source>
        <dbReference type="EMBL" id="KUG29571.1"/>
    </source>
</evidence>
<organism evidence="2">
    <name type="scientific">hydrocarbon metagenome</name>
    <dbReference type="NCBI Taxonomy" id="938273"/>
    <lineage>
        <taxon>unclassified sequences</taxon>
        <taxon>metagenomes</taxon>
        <taxon>ecological metagenomes</taxon>
    </lineage>
</organism>
<dbReference type="SUPFAM" id="SSF51971">
    <property type="entry name" value="Nucleotide-binding domain"/>
    <property type="match status" value="2"/>
</dbReference>
<accession>A0A0W8GAK3</accession>
<dbReference type="InterPro" id="IPR023753">
    <property type="entry name" value="FAD/NAD-binding_dom"/>
</dbReference>